<dbReference type="Gene3D" id="1.20.140.160">
    <property type="match status" value="1"/>
</dbReference>
<accession>A0AAP5M7T3</accession>
<sequence length="448" mass="52199">MISATGIKVMLNRRSLREKFITFIDTNKSNSIYNPIWIHDSRLERNYARNLDFLEGDSETSLVNHLVELAKREGINSMAYRHLAAYLEEAITWPFKTQYQKFCSDYSCSTHPIYSWQDCVHEARCITAAQNLQKILDKFNQKKSSLRTFVAKKISDKIFRFLRIGVERAKYSNAALLRKTSNSSLKYSLQQLGINDVYPIELSLSCFNDIYVPIRSDSNTRRLEWPNRDKLTEIAKLYEQKYRQYIQSSNYTISVEEFEELLNTCVKALRQDISREIFSHIHVNKNYINKEGEEVNFIDNLPDEDSDPRDRILKQERNEQITSIVIDYYRKLPQRAQNILLVKLGLSIPSQTDIGYVLDIDQPTVSKDLKKAKGAILKEVAEKIKPNSTEFGFSDSKSLTPEDIENIAAIVHDCLEPYLTSHFSGMLSTYYILLPKMLMFYKYLIFNI</sequence>
<name>A0AAP5M7T3_9CYAN</name>
<evidence type="ECO:0000313" key="1">
    <source>
        <dbReference type="EMBL" id="MDR9898491.1"/>
    </source>
</evidence>
<protein>
    <recommendedName>
        <fullName evidence="3">RNA polymerase sigma factor 70 region 4 type 2 domain-containing protein</fullName>
    </recommendedName>
</protein>
<comment type="caution">
    <text evidence="1">The sequence shown here is derived from an EMBL/GenBank/DDBJ whole genome shotgun (WGS) entry which is preliminary data.</text>
</comment>
<dbReference type="AlphaFoldDB" id="A0AAP5M7T3"/>
<evidence type="ECO:0000313" key="2">
    <source>
        <dbReference type="Proteomes" id="UP000667802"/>
    </source>
</evidence>
<dbReference type="EMBL" id="JAALHA020000018">
    <property type="protein sequence ID" value="MDR9898491.1"/>
    <property type="molecule type" value="Genomic_DNA"/>
</dbReference>
<organism evidence="1 2">
    <name type="scientific">Aetokthonos hydrillicola Thurmond2011</name>
    <dbReference type="NCBI Taxonomy" id="2712845"/>
    <lineage>
        <taxon>Bacteria</taxon>
        <taxon>Bacillati</taxon>
        <taxon>Cyanobacteriota</taxon>
        <taxon>Cyanophyceae</taxon>
        <taxon>Nostocales</taxon>
        <taxon>Hapalosiphonaceae</taxon>
        <taxon>Aetokthonos</taxon>
    </lineage>
</organism>
<keyword evidence="2" id="KW-1185">Reference proteome</keyword>
<dbReference type="Proteomes" id="UP000667802">
    <property type="component" value="Unassembled WGS sequence"/>
</dbReference>
<evidence type="ECO:0008006" key="3">
    <source>
        <dbReference type="Google" id="ProtNLM"/>
    </source>
</evidence>
<proteinExistence type="predicted"/>
<gene>
    <name evidence="1" type="ORF">G7B40_028615</name>
</gene>
<dbReference type="RefSeq" id="WP_208352055.1">
    <property type="nucleotide sequence ID" value="NZ_JAALHA020000018.1"/>
</dbReference>
<reference evidence="2" key="1">
    <citation type="journal article" date="2021" name="Science">
        <title>Hunting the eagle killer: A cyanobacterial neurotoxin causes vacuolar myelinopathy.</title>
        <authorList>
            <person name="Breinlinger S."/>
            <person name="Phillips T.J."/>
            <person name="Haram B.N."/>
            <person name="Mares J."/>
            <person name="Martinez Yerena J.A."/>
            <person name="Hrouzek P."/>
            <person name="Sobotka R."/>
            <person name="Henderson W.M."/>
            <person name="Schmieder P."/>
            <person name="Williams S.M."/>
            <person name="Lauderdale J.D."/>
            <person name="Wilde H.D."/>
            <person name="Gerrin W."/>
            <person name="Kust A."/>
            <person name="Washington J.W."/>
            <person name="Wagner C."/>
            <person name="Geier B."/>
            <person name="Liebeke M."/>
            <person name="Enke H."/>
            <person name="Niedermeyer T.H.J."/>
            <person name="Wilde S.B."/>
        </authorList>
    </citation>
    <scope>NUCLEOTIDE SEQUENCE [LARGE SCALE GENOMIC DNA]</scope>
    <source>
        <strain evidence="2">Thurmond2011</strain>
    </source>
</reference>